<dbReference type="Proteomes" id="UP000305888">
    <property type="component" value="Chromosome"/>
</dbReference>
<gene>
    <name evidence="5" type="ORF">FDP22_11085</name>
</gene>
<protein>
    <submittedName>
        <fullName evidence="5">1-acyl-sn-glycerol-3-phosphate acyltransferase</fullName>
    </submittedName>
</protein>
<dbReference type="GO" id="GO:0006654">
    <property type="term" value="P:phosphatidic acid biosynthetic process"/>
    <property type="evidence" value="ECO:0007669"/>
    <property type="project" value="TreeGrafter"/>
</dbReference>
<comment type="pathway">
    <text evidence="1">Lipid metabolism.</text>
</comment>
<dbReference type="CDD" id="cd07989">
    <property type="entry name" value="LPLAT_AGPAT-like"/>
    <property type="match status" value="1"/>
</dbReference>
<dbReference type="GO" id="GO:0003841">
    <property type="term" value="F:1-acylglycerol-3-phosphate O-acyltransferase activity"/>
    <property type="evidence" value="ECO:0007669"/>
    <property type="project" value="TreeGrafter"/>
</dbReference>
<dbReference type="KEGG" id="ppru:FDP22_11085"/>
<keyword evidence="2 5" id="KW-0808">Transferase</keyword>
<evidence type="ECO:0000256" key="1">
    <source>
        <dbReference type="ARBA" id="ARBA00005189"/>
    </source>
</evidence>
<sequence length="258" mass="27926">MRSVLFNLWLYGFTFAMAGLAWALSFVVGPRRLRGLLGLWARIMLGAVRLILGARVELRGRDALPPGGPALIVAKHQSELDAIALLALFPQAGAIAMQELEGYPFVGRVIRRLGYILVPVSGPPAGRSAAVIDGAARVHAEGRPVLIYPEGTLMSLGARERYRTGVWRIYDALGVEATPVALSVGVIWPRREWEKHPGTTGAVEFLPPIPPGLALEPFMARLEETIETATMALIEEHAGPERAARARALYAAKAPNED</sequence>
<dbReference type="Pfam" id="PF01553">
    <property type="entry name" value="Acyltransferase"/>
    <property type="match status" value="1"/>
</dbReference>
<keyword evidence="3 5" id="KW-0012">Acyltransferase</keyword>
<evidence type="ECO:0000256" key="2">
    <source>
        <dbReference type="ARBA" id="ARBA00022679"/>
    </source>
</evidence>
<reference evidence="5 6" key="1">
    <citation type="submission" date="2019-06" db="EMBL/GenBank/DDBJ databases">
        <title>Genome sequence of Rhodobacteraceae bacterium D4M1.</title>
        <authorList>
            <person name="Cao J."/>
        </authorList>
    </citation>
    <scope>NUCLEOTIDE SEQUENCE [LARGE SCALE GENOMIC DNA]</scope>
    <source>
        <strain evidence="5 6">D4M1</strain>
    </source>
</reference>
<evidence type="ECO:0000259" key="4">
    <source>
        <dbReference type="SMART" id="SM00563"/>
    </source>
</evidence>
<keyword evidence="6" id="KW-1185">Reference proteome</keyword>
<name>A0A5B8G1C7_9RHOB</name>
<dbReference type="PANTHER" id="PTHR10434">
    <property type="entry name" value="1-ACYL-SN-GLYCEROL-3-PHOSPHATE ACYLTRANSFERASE"/>
    <property type="match status" value="1"/>
</dbReference>
<evidence type="ECO:0000313" key="6">
    <source>
        <dbReference type="Proteomes" id="UP000305888"/>
    </source>
</evidence>
<dbReference type="AlphaFoldDB" id="A0A5B8G1C7"/>
<dbReference type="SUPFAM" id="SSF69593">
    <property type="entry name" value="Glycerol-3-phosphate (1)-acyltransferase"/>
    <property type="match status" value="1"/>
</dbReference>
<dbReference type="InterPro" id="IPR002123">
    <property type="entry name" value="Plipid/glycerol_acylTrfase"/>
</dbReference>
<dbReference type="RefSeq" id="WP_138572941.1">
    <property type="nucleotide sequence ID" value="NZ_CP040818.1"/>
</dbReference>
<dbReference type="SMART" id="SM00563">
    <property type="entry name" value="PlsC"/>
    <property type="match status" value="1"/>
</dbReference>
<evidence type="ECO:0000256" key="3">
    <source>
        <dbReference type="ARBA" id="ARBA00023315"/>
    </source>
</evidence>
<proteinExistence type="predicted"/>
<feature type="domain" description="Phospholipid/glycerol acyltransferase" evidence="4">
    <location>
        <begin position="70"/>
        <end position="185"/>
    </location>
</feature>
<evidence type="ECO:0000313" key="5">
    <source>
        <dbReference type="EMBL" id="QDL92273.1"/>
    </source>
</evidence>
<accession>A0A5B8G1C7</accession>
<organism evidence="5 6">
    <name type="scientific">Paroceanicella profunda</name>
    <dbReference type="NCBI Taxonomy" id="2579971"/>
    <lineage>
        <taxon>Bacteria</taxon>
        <taxon>Pseudomonadati</taxon>
        <taxon>Pseudomonadota</taxon>
        <taxon>Alphaproteobacteria</taxon>
        <taxon>Rhodobacterales</taxon>
        <taxon>Paracoccaceae</taxon>
        <taxon>Paroceanicella</taxon>
    </lineage>
</organism>
<dbReference type="EMBL" id="CP040818">
    <property type="protein sequence ID" value="QDL92273.1"/>
    <property type="molecule type" value="Genomic_DNA"/>
</dbReference>
<dbReference type="PANTHER" id="PTHR10434:SF11">
    <property type="entry name" value="1-ACYL-SN-GLYCEROL-3-PHOSPHATE ACYLTRANSFERASE"/>
    <property type="match status" value="1"/>
</dbReference>
<dbReference type="OrthoDB" id="5290997at2"/>